<evidence type="ECO:0000256" key="3">
    <source>
        <dbReference type="ARBA" id="ARBA00022449"/>
    </source>
</evidence>
<feature type="transmembrane region" description="Helical" evidence="9">
    <location>
        <begin position="213"/>
        <end position="233"/>
    </location>
</feature>
<dbReference type="PANTHER" id="PTHR12266">
    <property type="entry name" value="NA+/CA2+ K+ INDEPENDENT EXCHANGER"/>
    <property type="match status" value="1"/>
</dbReference>
<feature type="transmembrane region" description="Helical" evidence="9">
    <location>
        <begin position="497"/>
        <end position="516"/>
    </location>
</feature>
<dbReference type="AlphaFoldDB" id="A0A7L3EW82"/>
<accession>A0A7L3EW82</accession>
<evidence type="ECO:0000256" key="9">
    <source>
        <dbReference type="SAM" id="Phobius"/>
    </source>
</evidence>
<feature type="non-terminal residue" evidence="11">
    <location>
        <position position="595"/>
    </location>
</feature>
<keyword evidence="12" id="KW-1185">Reference proteome</keyword>
<evidence type="ECO:0000256" key="5">
    <source>
        <dbReference type="ARBA" id="ARBA00022692"/>
    </source>
</evidence>
<evidence type="ECO:0000256" key="7">
    <source>
        <dbReference type="ARBA" id="ARBA00023136"/>
    </source>
</evidence>
<dbReference type="Pfam" id="PF01699">
    <property type="entry name" value="Na_Ca_ex"/>
    <property type="match status" value="3"/>
</dbReference>
<evidence type="ECO:0000256" key="1">
    <source>
        <dbReference type="ARBA" id="ARBA00004141"/>
    </source>
</evidence>
<feature type="transmembrane region" description="Helical" evidence="9">
    <location>
        <begin position="566"/>
        <end position="585"/>
    </location>
</feature>
<name>A0A7L3EW82_9PASS</name>
<organism evidence="11 12">
    <name type="scientific">Chaetops frenatus</name>
    <name type="common">Rufous rock-jumper</name>
    <dbReference type="NCBI Taxonomy" id="221966"/>
    <lineage>
        <taxon>Eukaryota</taxon>
        <taxon>Metazoa</taxon>
        <taxon>Chordata</taxon>
        <taxon>Craniata</taxon>
        <taxon>Vertebrata</taxon>
        <taxon>Euteleostomi</taxon>
        <taxon>Archelosauria</taxon>
        <taxon>Archosauria</taxon>
        <taxon>Dinosauria</taxon>
        <taxon>Saurischia</taxon>
        <taxon>Theropoda</taxon>
        <taxon>Coelurosauria</taxon>
        <taxon>Aves</taxon>
        <taxon>Neognathae</taxon>
        <taxon>Neoaves</taxon>
        <taxon>Telluraves</taxon>
        <taxon>Australaves</taxon>
        <taxon>Passeriformes</taxon>
        <taxon>Picathartidae</taxon>
        <taxon>Chaetops</taxon>
    </lineage>
</organism>
<keyword evidence="7 9" id="KW-0472">Membrane</keyword>
<feature type="region of interest" description="Disordered" evidence="8">
    <location>
        <begin position="243"/>
        <end position="271"/>
    </location>
</feature>
<feature type="transmembrane region" description="Helical" evidence="9">
    <location>
        <begin position="87"/>
        <end position="104"/>
    </location>
</feature>
<dbReference type="InterPro" id="IPR004837">
    <property type="entry name" value="NaCa_Exmemb"/>
</dbReference>
<proteinExistence type="predicted"/>
<protein>
    <submittedName>
        <fullName evidence="11">NCLX protein</fullName>
    </submittedName>
</protein>
<dbReference type="GO" id="GO:0099093">
    <property type="term" value="P:calcium export from the mitochondrion"/>
    <property type="evidence" value="ECO:0007669"/>
    <property type="project" value="TreeGrafter"/>
</dbReference>
<keyword evidence="5 9" id="KW-0812">Transmembrane</keyword>
<comment type="subcellular location">
    <subcellularLocation>
        <location evidence="1">Membrane</location>
        <topology evidence="1">Multi-pass membrane protein</topology>
    </subcellularLocation>
</comment>
<gene>
    <name evidence="11" type="primary">Slc8b1</name>
    <name evidence="11" type="ORF">CHAFRE_R00572</name>
</gene>
<evidence type="ECO:0000259" key="10">
    <source>
        <dbReference type="Pfam" id="PF01699"/>
    </source>
</evidence>
<sequence length="595" mass="64821">CWKVREHNSSEWCHFIRSNPDCRLDGGFLDYLDGVFCVFPPRLLPLAVTLYALWLLYLFIILGVTAEKFFCPNLSAISTNLKLSHNVALFSLTSPLHGVTFLAFGNGAPDVFSAVVAFSDPRTAGLAIGAIFGAGVFVTTVVAGGIALVKPFTAASRPFLRDVVFYMVAVFLTFVVLYLGRIRLGEALGERCGSWGCWGQPGGAVTPPHHSPIPGYLGLYVFYVLTVVLCTWIHRRQRGDGLAPPGPWEPELPTGVEEPEPSGTNSGDYGEEYRPLLPSRESSLRILSAALSPLDYRKWRRKPWYWRLFKACKVPVELVLLLTVPVVDPDKDDLNWKRPLNCLHVLTSPLLCVLTLKSGAYGLYQIQGIFPVWGLVTLVASALALIIFISTSNEEPPKYHCVFAFLGFLASAMWINAAATELVNILRTLGIIFQLSNTVLGLTLLAWGNSIGGEGSAGPQCPPGTPWGPPASPKLFLSPSTDTFSDLTMARQGYPRMAFSACFGGIIFNILVGVGLGCLLQMTSSQPLVKLEPDSPLVWVLAGALGLSLVFSFVTVPAQCFQLGKAYGSCLIAYYLLFLCVALLTEFRVIHFSSP</sequence>
<feature type="domain" description="Sodium/calcium exchanger membrane region" evidence="10">
    <location>
        <begin position="480"/>
        <end position="583"/>
    </location>
</feature>
<feature type="transmembrane region" description="Helical" evidence="9">
    <location>
        <begin position="159"/>
        <end position="179"/>
    </location>
</feature>
<feature type="domain" description="Sodium/calcium exchanger membrane region" evidence="10">
    <location>
        <begin position="404"/>
        <end position="451"/>
    </location>
</feature>
<dbReference type="Proteomes" id="UP000563107">
    <property type="component" value="Unassembled WGS sequence"/>
</dbReference>
<feature type="domain" description="Sodium/calcium exchanger membrane region" evidence="10">
    <location>
        <begin position="52"/>
        <end position="192"/>
    </location>
</feature>
<keyword evidence="4" id="KW-0406">Ion transport</keyword>
<feature type="transmembrane region" description="Helical" evidence="9">
    <location>
        <begin position="370"/>
        <end position="389"/>
    </location>
</feature>
<evidence type="ECO:0000256" key="6">
    <source>
        <dbReference type="ARBA" id="ARBA00022989"/>
    </source>
</evidence>
<keyword evidence="2" id="KW-0813">Transport</keyword>
<evidence type="ECO:0000256" key="2">
    <source>
        <dbReference type="ARBA" id="ARBA00022448"/>
    </source>
</evidence>
<dbReference type="InterPro" id="IPR051359">
    <property type="entry name" value="CaCA_antiporter"/>
</dbReference>
<dbReference type="EMBL" id="VZTR01032774">
    <property type="protein sequence ID" value="NXT72227.1"/>
    <property type="molecule type" value="Genomic_DNA"/>
</dbReference>
<feature type="transmembrane region" description="Helical" evidence="9">
    <location>
        <begin position="401"/>
        <end position="419"/>
    </location>
</feature>
<dbReference type="GO" id="GO:0005432">
    <property type="term" value="F:calcium:sodium antiporter activity"/>
    <property type="evidence" value="ECO:0007669"/>
    <property type="project" value="TreeGrafter"/>
</dbReference>
<evidence type="ECO:0000313" key="12">
    <source>
        <dbReference type="Proteomes" id="UP000563107"/>
    </source>
</evidence>
<keyword evidence="4" id="KW-0106">Calcium</keyword>
<keyword evidence="4" id="KW-0109">Calcium transport</keyword>
<dbReference type="GO" id="GO:0006874">
    <property type="term" value="P:intracellular calcium ion homeostasis"/>
    <property type="evidence" value="ECO:0007669"/>
    <property type="project" value="TreeGrafter"/>
</dbReference>
<keyword evidence="6 9" id="KW-1133">Transmembrane helix</keyword>
<feature type="non-terminal residue" evidence="11">
    <location>
        <position position="1"/>
    </location>
</feature>
<reference evidence="11 12" key="1">
    <citation type="submission" date="2019-09" db="EMBL/GenBank/DDBJ databases">
        <title>Bird 10,000 Genomes (B10K) Project - Family phase.</title>
        <authorList>
            <person name="Zhang G."/>
        </authorList>
    </citation>
    <scope>NUCLEOTIDE SEQUENCE [LARGE SCALE GENOMIC DNA]</scope>
    <source>
        <strain evidence="11">B10K-DU-012-41</strain>
    </source>
</reference>
<dbReference type="InterPro" id="IPR044880">
    <property type="entry name" value="NCX_ion-bd_dom_sf"/>
</dbReference>
<feature type="transmembrane region" description="Helical" evidence="9">
    <location>
        <begin position="124"/>
        <end position="147"/>
    </location>
</feature>
<dbReference type="Gene3D" id="1.20.1420.30">
    <property type="entry name" value="NCX, central ion-binding region"/>
    <property type="match status" value="2"/>
</dbReference>
<evidence type="ECO:0000256" key="8">
    <source>
        <dbReference type="SAM" id="MobiDB-lite"/>
    </source>
</evidence>
<evidence type="ECO:0000256" key="4">
    <source>
        <dbReference type="ARBA" id="ARBA00022568"/>
    </source>
</evidence>
<feature type="transmembrane region" description="Helical" evidence="9">
    <location>
        <begin position="536"/>
        <end position="554"/>
    </location>
</feature>
<dbReference type="GO" id="GO:0016020">
    <property type="term" value="C:membrane"/>
    <property type="evidence" value="ECO:0007669"/>
    <property type="project" value="UniProtKB-SubCell"/>
</dbReference>
<feature type="transmembrane region" description="Helical" evidence="9">
    <location>
        <begin position="343"/>
        <end position="364"/>
    </location>
</feature>
<evidence type="ECO:0000313" key="11">
    <source>
        <dbReference type="EMBL" id="NXT72227.1"/>
    </source>
</evidence>
<feature type="transmembrane region" description="Helical" evidence="9">
    <location>
        <begin position="43"/>
        <end position="66"/>
    </location>
</feature>
<dbReference type="PANTHER" id="PTHR12266:SF0">
    <property type="entry name" value="MITOCHONDRIAL SODIUM_CALCIUM EXCHANGER PROTEIN"/>
    <property type="match status" value="1"/>
</dbReference>
<keyword evidence="3" id="KW-0050">Antiport</keyword>
<comment type="caution">
    <text evidence="11">The sequence shown here is derived from an EMBL/GenBank/DDBJ whole genome shotgun (WGS) entry which is preliminary data.</text>
</comment>